<dbReference type="AlphaFoldDB" id="A0A381X5F9"/>
<dbReference type="SUPFAM" id="SSF49899">
    <property type="entry name" value="Concanavalin A-like lectins/glucanases"/>
    <property type="match status" value="1"/>
</dbReference>
<name>A0A381X5F9_9ZZZZ</name>
<dbReference type="Gene3D" id="2.60.120.200">
    <property type="match status" value="1"/>
</dbReference>
<dbReference type="Pfam" id="PF13385">
    <property type="entry name" value="Laminin_G_3"/>
    <property type="match status" value="1"/>
</dbReference>
<accession>A0A381X5F9</accession>
<organism evidence="1">
    <name type="scientific">marine metagenome</name>
    <dbReference type="NCBI Taxonomy" id="408172"/>
    <lineage>
        <taxon>unclassified sequences</taxon>
        <taxon>metagenomes</taxon>
        <taxon>ecological metagenomes</taxon>
    </lineage>
</organism>
<feature type="non-terminal residue" evidence="1">
    <location>
        <position position="265"/>
    </location>
</feature>
<dbReference type="InterPro" id="IPR013320">
    <property type="entry name" value="ConA-like_dom_sf"/>
</dbReference>
<protein>
    <recommendedName>
        <fullName evidence="2">LamG-like jellyroll fold domain-containing protein</fullName>
    </recommendedName>
</protein>
<gene>
    <name evidence="1" type="ORF">METZ01_LOCUS112752</name>
</gene>
<evidence type="ECO:0000313" key="1">
    <source>
        <dbReference type="EMBL" id="SVA59898.1"/>
    </source>
</evidence>
<dbReference type="EMBL" id="UINC01013961">
    <property type="protein sequence ID" value="SVA59898.1"/>
    <property type="molecule type" value="Genomic_DNA"/>
</dbReference>
<proteinExistence type="predicted"/>
<reference evidence="1" key="1">
    <citation type="submission" date="2018-05" db="EMBL/GenBank/DDBJ databases">
        <authorList>
            <person name="Lanie J.A."/>
            <person name="Ng W.-L."/>
            <person name="Kazmierczak K.M."/>
            <person name="Andrzejewski T.M."/>
            <person name="Davidsen T.M."/>
            <person name="Wayne K.J."/>
            <person name="Tettelin H."/>
            <person name="Glass J.I."/>
            <person name="Rusch D."/>
            <person name="Podicherti R."/>
            <person name="Tsui H.-C.T."/>
            <person name="Winkler M.E."/>
        </authorList>
    </citation>
    <scope>NUCLEOTIDE SEQUENCE</scope>
</reference>
<sequence length="265" mass="27910">MINRILILLFIGLAFWTCEEPEDCAGVPGGGALVDECGVCDDNPENDCEEDCAGVLGGENICGCTDSTASNYDSTATFNDGSCGDCAGVVGGDNICGCTDSAAVNYNITATFDDGSCENYIDNGEFFLSFDGVDDYVDLGDMLSQGAYTKVAWVKRASGNNLNYNIISGNTGHAFWAPSSDGYKLSAGHDGAFTSVQDNEALSTGEWNFVAVTFDPSVASGTMTLYKNGIQVDAATGIAVQNESTTTYVGRYNNGHWWLGSIDEV</sequence>
<evidence type="ECO:0008006" key="2">
    <source>
        <dbReference type="Google" id="ProtNLM"/>
    </source>
</evidence>